<evidence type="ECO:0000313" key="2">
    <source>
        <dbReference type="EMBL" id="MVM34155.1"/>
    </source>
</evidence>
<comment type="caution">
    <text evidence="2">The sequence shown here is derived from an EMBL/GenBank/DDBJ whole genome shotgun (WGS) entry which is preliminary data.</text>
</comment>
<keyword evidence="1" id="KW-1133">Transmembrane helix</keyword>
<keyword evidence="1" id="KW-0812">Transmembrane</keyword>
<sequence>MKAFVVRPSGTREVAKRDPNYWSIFGKTSRHSIRIRRRRFIAFCRNTKTRWIASWADKETDANRWVAALMPPFLKQDYERGFNKDLSHFYSGGSALGFLTVIIALAEGHPDT</sequence>
<dbReference type="RefSeq" id="WP_157588969.1">
    <property type="nucleotide sequence ID" value="NZ_WPIN01000014.1"/>
</dbReference>
<organism evidence="2 3">
    <name type="scientific">Spirosoma arboris</name>
    <dbReference type="NCBI Taxonomy" id="2682092"/>
    <lineage>
        <taxon>Bacteria</taxon>
        <taxon>Pseudomonadati</taxon>
        <taxon>Bacteroidota</taxon>
        <taxon>Cytophagia</taxon>
        <taxon>Cytophagales</taxon>
        <taxon>Cytophagaceae</taxon>
        <taxon>Spirosoma</taxon>
    </lineage>
</organism>
<feature type="transmembrane region" description="Helical" evidence="1">
    <location>
        <begin position="89"/>
        <end position="106"/>
    </location>
</feature>
<accession>A0A7K1SK50</accession>
<name>A0A7K1SK50_9BACT</name>
<keyword evidence="1" id="KW-0472">Membrane</keyword>
<protein>
    <submittedName>
        <fullName evidence="2">Uncharacterized protein</fullName>
    </submittedName>
</protein>
<reference evidence="2 3" key="1">
    <citation type="submission" date="2019-12" db="EMBL/GenBank/DDBJ databases">
        <title>Spirosoma sp. HMF4905 genome sequencing and assembly.</title>
        <authorList>
            <person name="Kang H."/>
            <person name="Cha I."/>
            <person name="Kim H."/>
            <person name="Joh K."/>
        </authorList>
    </citation>
    <scope>NUCLEOTIDE SEQUENCE [LARGE SCALE GENOMIC DNA]</scope>
    <source>
        <strain evidence="2 3">HMF4905</strain>
    </source>
</reference>
<dbReference type="EMBL" id="WPIN01000014">
    <property type="protein sequence ID" value="MVM34155.1"/>
    <property type="molecule type" value="Genomic_DNA"/>
</dbReference>
<evidence type="ECO:0000256" key="1">
    <source>
        <dbReference type="SAM" id="Phobius"/>
    </source>
</evidence>
<dbReference type="Proteomes" id="UP000436006">
    <property type="component" value="Unassembled WGS sequence"/>
</dbReference>
<gene>
    <name evidence="2" type="ORF">GO755_29245</name>
</gene>
<dbReference type="AlphaFoldDB" id="A0A7K1SK50"/>
<evidence type="ECO:0000313" key="3">
    <source>
        <dbReference type="Proteomes" id="UP000436006"/>
    </source>
</evidence>
<keyword evidence="3" id="KW-1185">Reference proteome</keyword>
<proteinExistence type="predicted"/>